<dbReference type="SUPFAM" id="SSF103473">
    <property type="entry name" value="MFS general substrate transporter"/>
    <property type="match status" value="1"/>
</dbReference>
<feature type="transmembrane region" description="Helical" evidence="6">
    <location>
        <begin position="293"/>
        <end position="317"/>
    </location>
</feature>
<dbReference type="InterPro" id="IPR011701">
    <property type="entry name" value="MFS"/>
</dbReference>
<evidence type="ECO:0000259" key="8">
    <source>
        <dbReference type="PROSITE" id="PS50850"/>
    </source>
</evidence>
<dbReference type="Proteomes" id="UP000838100">
    <property type="component" value="Unassembled WGS sequence"/>
</dbReference>
<feature type="transmembrane region" description="Helical" evidence="6">
    <location>
        <begin position="81"/>
        <end position="99"/>
    </location>
</feature>
<feature type="transmembrane region" description="Helical" evidence="6">
    <location>
        <begin position="111"/>
        <end position="132"/>
    </location>
</feature>
<evidence type="ECO:0000313" key="10">
    <source>
        <dbReference type="Proteomes" id="UP000838100"/>
    </source>
</evidence>
<sequence length="544" mass="57996">MGTSNNNVKANKKLLLLVLCLAQFSLSADIANLSISTSALVSAFNTDINQLQIAGTIYPLVGGAFMLIAGMLGLFIGWRRLLIIGCGFGVASVALTLSANNINVISYGARSLAGLAGACILPAALALVVAHYPGPKRAIGFGAMAASTGIAAALIPAISGYLADNFSWYWSFSLIGTLYTATLICAIFFIAPLHSPTPKRFDYLGSLLGATGIILTLFGLLKAPRWGFIFNKYASEPSLLPSFLQTTSPALLSIIAGIIVLYGFIRWERRFEAVNGSALFPTRWLSNSALLRGLGILTILYMLLGGFSFTLIAYLQIGVELSASHSGVIILLFAISMITFSILTPMLPGELSPKQLSIIAFTILFFASVSLWLSSSPHHVNALIYPAMFAVGIGIGMLASQAPIIITQAAGEQDAAQSGGIQATVRNIGTALGISIMAGGGQLTLESYAKQQIADHPEIHRSFKAIVQETVSLPYIDTHSLTQYLETTELDDTQRETVLDINAEARWQSFSTSIRVMGVITFLGLLIAFRLTGPPLSLPHNTER</sequence>
<name>A0ABN8ENA0_9GAMM</name>
<protein>
    <submittedName>
        <fullName evidence="9">Antiseptic resistance protein</fullName>
    </submittedName>
</protein>
<feature type="transmembrane region" description="Helical" evidence="6">
    <location>
        <begin position="203"/>
        <end position="223"/>
    </location>
</feature>
<evidence type="ECO:0000256" key="7">
    <source>
        <dbReference type="SAM" id="SignalP"/>
    </source>
</evidence>
<dbReference type="Gene3D" id="1.20.1250.20">
    <property type="entry name" value="MFS general substrate transporter like domains"/>
    <property type="match status" value="2"/>
</dbReference>
<evidence type="ECO:0000256" key="4">
    <source>
        <dbReference type="ARBA" id="ARBA00022989"/>
    </source>
</evidence>
<feature type="transmembrane region" description="Helical" evidence="6">
    <location>
        <begin position="380"/>
        <end position="399"/>
    </location>
</feature>
<dbReference type="PANTHER" id="PTHR42718">
    <property type="entry name" value="MAJOR FACILITATOR SUPERFAMILY MULTIDRUG TRANSPORTER MFSC"/>
    <property type="match status" value="1"/>
</dbReference>
<proteinExistence type="predicted"/>
<feature type="transmembrane region" description="Helical" evidence="6">
    <location>
        <begin position="168"/>
        <end position="191"/>
    </location>
</feature>
<feature type="transmembrane region" description="Helical" evidence="6">
    <location>
        <begin position="514"/>
        <end position="532"/>
    </location>
</feature>
<evidence type="ECO:0000256" key="3">
    <source>
        <dbReference type="ARBA" id="ARBA00022692"/>
    </source>
</evidence>
<dbReference type="PROSITE" id="PS50850">
    <property type="entry name" value="MFS"/>
    <property type="match status" value="1"/>
</dbReference>
<feature type="transmembrane region" description="Helical" evidence="6">
    <location>
        <begin position="323"/>
        <end position="344"/>
    </location>
</feature>
<dbReference type="RefSeq" id="WP_237445110.1">
    <property type="nucleotide sequence ID" value="NZ_CAKLPX010000003.1"/>
</dbReference>
<feature type="domain" description="Major facilitator superfamily (MFS) profile" evidence="8">
    <location>
        <begin position="15"/>
        <end position="536"/>
    </location>
</feature>
<evidence type="ECO:0000256" key="2">
    <source>
        <dbReference type="ARBA" id="ARBA00022448"/>
    </source>
</evidence>
<feature type="transmembrane region" description="Helical" evidence="6">
    <location>
        <begin position="53"/>
        <end position="74"/>
    </location>
</feature>
<keyword evidence="7" id="KW-0732">Signal</keyword>
<dbReference type="EMBL" id="CAKLPX010000003">
    <property type="protein sequence ID" value="CAH0992422.1"/>
    <property type="molecule type" value="Genomic_DNA"/>
</dbReference>
<feature type="transmembrane region" description="Helical" evidence="6">
    <location>
        <begin position="243"/>
        <end position="265"/>
    </location>
</feature>
<comment type="subcellular location">
    <subcellularLocation>
        <location evidence="1">Membrane</location>
        <topology evidence="1">Multi-pass membrane protein</topology>
    </subcellularLocation>
</comment>
<evidence type="ECO:0000256" key="5">
    <source>
        <dbReference type="ARBA" id="ARBA00023136"/>
    </source>
</evidence>
<feature type="signal peptide" evidence="7">
    <location>
        <begin position="1"/>
        <end position="30"/>
    </location>
</feature>
<gene>
    <name evidence="9" type="primary">qacA</name>
    <name evidence="9" type="ORF">SIN8267_02542</name>
</gene>
<dbReference type="Pfam" id="PF07690">
    <property type="entry name" value="MFS_1"/>
    <property type="match status" value="1"/>
</dbReference>
<evidence type="ECO:0000256" key="6">
    <source>
        <dbReference type="SAM" id="Phobius"/>
    </source>
</evidence>
<feature type="transmembrane region" description="Helical" evidence="6">
    <location>
        <begin position="139"/>
        <end position="162"/>
    </location>
</feature>
<keyword evidence="5 6" id="KW-0472">Membrane</keyword>
<keyword evidence="10" id="KW-1185">Reference proteome</keyword>
<evidence type="ECO:0000256" key="1">
    <source>
        <dbReference type="ARBA" id="ARBA00004141"/>
    </source>
</evidence>
<reference evidence="9" key="1">
    <citation type="submission" date="2021-12" db="EMBL/GenBank/DDBJ databases">
        <authorList>
            <person name="Rodrigo-Torres L."/>
            <person name="Arahal R. D."/>
            <person name="Lucena T."/>
        </authorList>
    </citation>
    <scope>NUCLEOTIDE SEQUENCE</scope>
    <source>
        <strain evidence="9">CECT 8267</strain>
    </source>
</reference>
<comment type="caution">
    <text evidence="9">The sequence shown here is derived from an EMBL/GenBank/DDBJ whole genome shotgun (WGS) entry which is preliminary data.</text>
</comment>
<organism evidence="9 10">
    <name type="scientific">Sinobacterium norvegicum</name>
    <dbReference type="NCBI Taxonomy" id="1641715"/>
    <lineage>
        <taxon>Bacteria</taxon>
        <taxon>Pseudomonadati</taxon>
        <taxon>Pseudomonadota</taxon>
        <taxon>Gammaproteobacteria</taxon>
        <taxon>Cellvibrionales</taxon>
        <taxon>Spongiibacteraceae</taxon>
        <taxon>Sinobacterium</taxon>
    </lineage>
</organism>
<accession>A0ABN8ENA0</accession>
<keyword evidence="3 6" id="KW-0812">Transmembrane</keyword>
<feature type="chain" id="PRO_5046923897" evidence="7">
    <location>
        <begin position="31"/>
        <end position="544"/>
    </location>
</feature>
<dbReference type="InterPro" id="IPR036259">
    <property type="entry name" value="MFS_trans_sf"/>
</dbReference>
<keyword evidence="2" id="KW-0813">Transport</keyword>
<evidence type="ECO:0000313" key="9">
    <source>
        <dbReference type="EMBL" id="CAH0992422.1"/>
    </source>
</evidence>
<dbReference type="PANTHER" id="PTHR42718:SF9">
    <property type="entry name" value="MAJOR FACILITATOR SUPERFAMILY MULTIDRUG TRANSPORTER MFSC"/>
    <property type="match status" value="1"/>
</dbReference>
<keyword evidence="4 6" id="KW-1133">Transmembrane helix</keyword>
<feature type="transmembrane region" description="Helical" evidence="6">
    <location>
        <begin position="356"/>
        <end position="374"/>
    </location>
</feature>
<dbReference type="InterPro" id="IPR020846">
    <property type="entry name" value="MFS_dom"/>
</dbReference>